<feature type="compositionally biased region" description="Basic and acidic residues" evidence="1">
    <location>
        <begin position="326"/>
        <end position="336"/>
    </location>
</feature>
<feature type="compositionally biased region" description="Low complexity" evidence="1">
    <location>
        <begin position="269"/>
        <end position="283"/>
    </location>
</feature>
<evidence type="ECO:0000256" key="1">
    <source>
        <dbReference type="SAM" id="MobiDB-lite"/>
    </source>
</evidence>
<feature type="region of interest" description="Disordered" evidence="1">
    <location>
        <begin position="526"/>
        <end position="545"/>
    </location>
</feature>
<reference evidence="2" key="1">
    <citation type="submission" date="2023-10" db="EMBL/GenBank/DDBJ databases">
        <authorList>
            <person name="Chen Y."/>
            <person name="Shah S."/>
            <person name="Dougan E. K."/>
            <person name="Thang M."/>
            <person name="Chan C."/>
        </authorList>
    </citation>
    <scope>NUCLEOTIDE SEQUENCE [LARGE SCALE GENOMIC DNA]</scope>
</reference>
<sequence length="545" mass="57954">MSDRRRGGGKSPAPRVSFSTDFVGCKKCGYRWTYKNKQSCYSCGQALRPSYSPAPKPRGVWASGSRGWWQDNRKGQADWYQDVEETAQRTEPLAIGEVVQTLGGQAVSETQRQALQQLESAFAPPPPAERPALLEEGIQRAAAAERAARRELEKRAKQLADAKLWLDECQSRSDAAADALVVAEDKLAQERKALSAPAKDPQPEGSNKGGGVINLSALLGEGEASFTFKKRRREDPPAAAAAAEAPAPQSPEGGPPQAPAQAKREDPPAEAAAAEAPAAQSPEGGPPQAPAQASQEAQQAAQPAAGPQGSQGATPGAASADAGPDAGREAAGKELADALQRAGARRAEAEAKPSGFHGCRYPCTMLYMVGLMARVQHVAGSQQEPQAGQEPHFCSRWSSSPKTGPPRRRGKGGTRNVGLEFIGFNCSSWAQAIDVLDEAATRKIVGPMHITFLQEHKLSAPIAKDIEAASFNRHCTAALEQEYWCHGDCVWRPRSGRCVARPVQAIPELDSLLGELCWLGRQLEGKARGGGGDRDGDNETLARVC</sequence>
<feature type="compositionally biased region" description="Low complexity" evidence="1">
    <location>
        <begin position="237"/>
        <end position="252"/>
    </location>
</feature>
<dbReference type="Proteomes" id="UP001189429">
    <property type="component" value="Unassembled WGS sequence"/>
</dbReference>
<evidence type="ECO:0000313" key="3">
    <source>
        <dbReference type="Proteomes" id="UP001189429"/>
    </source>
</evidence>
<gene>
    <name evidence="2" type="ORF">PCOR1329_LOCUS84792</name>
</gene>
<comment type="caution">
    <text evidence="2">The sequence shown here is derived from an EMBL/GenBank/DDBJ whole genome shotgun (WGS) entry which is preliminary data.</text>
</comment>
<feature type="region of interest" description="Disordered" evidence="1">
    <location>
        <begin position="192"/>
        <end position="214"/>
    </location>
</feature>
<proteinExistence type="predicted"/>
<protein>
    <submittedName>
        <fullName evidence="2">Uncharacterized protein</fullName>
    </submittedName>
</protein>
<evidence type="ECO:0000313" key="2">
    <source>
        <dbReference type="EMBL" id="CAK0910672.1"/>
    </source>
</evidence>
<feature type="region of interest" description="Disordered" evidence="1">
    <location>
        <begin position="226"/>
        <end position="354"/>
    </location>
</feature>
<dbReference type="EMBL" id="CAUYUJ010022442">
    <property type="protein sequence ID" value="CAK0910672.1"/>
    <property type="molecule type" value="Genomic_DNA"/>
</dbReference>
<keyword evidence="3" id="KW-1185">Reference proteome</keyword>
<organism evidence="2 3">
    <name type="scientific">Prorocentrum cordatum</name>
    <dbReference type="NCBI Taxonomy" id="2364126"/>
    <lineage>
        <taxon>Eukaryota</taxon>
        <taxon>Sar</taxon>
        <taxon>Alveolata</taxon>
        <taxon>Dinophyceae</taxon>
        <taxon>Prorocentrales</taxon>
        <taxon>Prorocentraceae</taxon>
        <taxon>Prorocentrum</taxon>
    </lineage>
</organism>
<feature type="region of interest" description="Disordered" evidence="1">
    <location>
        <begin position="380"/>
        <end position="414"/>
    </location>
</feature>
<name>A0ABN9YFQ9_9DINO</name>
<feature type="compositionally biased region" description="Basic and acidic residues" evidence="1">
    <location>
        <begin position="526"/>
        <end position="537"/>
    </location>
</feature>
<accession>A0ABN9YFQ9</accession>
<feature type="compositionally biased region" description="Low complexity" evidence="1">
    <location>
        <begin position="290"/>
        <end position="325"/>
    </location>
</feature>